<dbReference type="GO" id="GO:0008948">
    <property type="term" value="F:oxaloacetate decarboxylase activity"/>
    <property type="evidence" value="ECO:0007669"/>
    <property type="project" value="UniProtKB-EC"/>
</dbReference>
<comment type="catalytic activity">
    <reaction evidence="14">
        <text>acetylpyruvate + H2O = acetate + pyruvate + H(+)</text>
        <dbReference type="Rhea" id="RHEA:16097"/>
        <dbReference type="ChEBI" id="CHEBI:15360"/>
        <dbReference type="ChEBI" id="CHEBI:15361"/>
        <dbReference type="ChEBI" id="CHEBI:15377"/>
        <dbReference type="ChEBI" id="CHEBI:15378"/>
        <dbReference type="ChEBI" id="CHEBI:30089"/>
    </reaction>
</comment>
<name>A0A8C8UJP9_PERMB</name>
<evidence type="ECO:0000256" key="14">
    <source>
        <dbReference type="ARBA" id="ARBA00048846"/>
    </source>
</evidence>
<comment type="catalytic activity">
    <reaction evidence="8">
        <text>oxaloacetate = enol-oxaloacetate</text>
        <dbReference type="Rhea" id="RHEA:16021"/>
        <dbReference type="ChEBI" id="CHEBI:16452"/>
        <dbReference type="ChEBI" id="CHEBI:17479"/>
        <dbReference type="EC" id="5.3.2.2"/>
    </reaction>
    <physiologicalReaction direction="right-to-left" evidence="8">
        <dbReference type="Rhea" id="RHEA:16023"/>
    </physiologicalReaction>
</comment>
<dbReference type="AlphaFoldDB" id="A0A8C8UJP9"/>
<dbReference type="EC" id="3.7.1.5" evidence="5"/>
<protein>
    <recommendedName>
        <fullName evidence="10">Oxaloacetate tautomerase FAHD1, mitochondrial</fullName>
        <ecNumber evidence="5">3.7.1.5</ecNumber>
        <ecNumber evidence="2">4.1.1.112</ecNumber>
        <ecNumber evidence="9">5.3.2.2</ecNumber>
    </recommendedName>
    <alternativeName>
        <fullName evidence="7">Acylpyruvase FAHD1</fullName>
    </alternativeName>
    <alternativeName>
        <fullName evidence="6">Fumarylacetoacetate hydrolase domain-containing protein 1</fullName>
    </alternativeName>
    <alternativeName>
        <fullName evidence="4">Oxaloacetate decarboxylase</fullName>
    </alternativeName>
</protein>
<reference evidence="16" key="3">
    <citation type="submission" date="2025-09" db="UniProtKB">
        <authorList>
            <consortium name="Ensembl"/>
        </authorList>
    </citation>
    <scope>IDENTIFICATION</scope>
</reference>
<evidence type="ECO:0000256" key="10">
    <source>
        <dbReference type="ARBA" id="ARBA00044980"/>
    </source>
</evidence>
<evidence type="ECO:0000256" key="9">
    <source>
        <dbReference type="ARBA" id="ARBA00044973"/>
    </source>
</evidence>
<reference evidence="16" key="2">
    <citation type="submission" date="2025-08" db="UniProtKB">
        <authorList>
            <consortium name="Ensembl"/>
        </authorList>
    </citation>
    <scope>IDENTIFICATION</scope>
</reference>
<keyword evidence="3" id="KW-0479">Metal-binding</keyword>
<organism evidence="16 17">
    <name type="scientific">Peromyscus maniculatus bairdii</name>
    <name type="common">Prairie deer mouse</name>
    <dbReference type="NCBI Taxonomy" id="230844"/>
    <lineage>
        <taxon>Eukaryota</taxon>
        <taxon>Metazoa</taxon>
        <taxon>Chordata</taxon>
        <taxon>Craniata</taxon>
        <taxon>Vertebrata</taxon>
        <taxon>Euteleostomi</taxon>
        <taxon>Mammalia</taxon>
        <taxon>Eutheria</taxon>
        <taxon>Euarchontoglires</taxon>
        <taxon>Glires</taxon>
        <taxon>Rodentia</taxon>
        <taxon>Myomorpha</taxon>
        <taxon>Muroidea</taxon>
        <taxon>Cricetidae</taxon>
        <taxon>Neotominae</taxon>
        <taxon>Peromyscus</taxon>
    </lineage>
</organism>
<evidence type="ECO:0000256" key="6">
    <source>
        <dbReference type="ARBA" id="ARBA00042340"/>
    </source>
</evidence>
<comment type="similarity">
    <text evidence="1">Belongs to the FAH family.</text>
</comment>
<feature type="domain" description="Fumarylacetoacetase-like C-terminal" evidence="15">
    <location>
        <begin position="148"/>
        <end position="241"/>
    </location>
</feature>
<evidence type="ECO:0000256" key="5">
    <source>
        <dbReference type="ARBA" id="ARBA00039040"/>
    </source>
</evidence>
<dbReference type="InterPro" id="IPR011234">
    <property type="entry name" value="Fumarylacetoacetase-like_C"/>
</dbReference>
<comment type="catalytic activity">
    <reaction evidence="12">
        <text>3-fumarylpyruvate + H2O = fumarate + pyruvate + H(+)</text>
        <dbReference type="Rhea" id="RHEA:26168"/>
        <dbReference type="ChEBI" id="CHEBI:15361"/>
        <dbReference type="ChEBI" id="CHEBI:15377"/>
        <dbReference type="ChEBI" id="CHEBI:15378"/>
        <dbReference type="ChEBI" id="CHEBI:16854"/>
        <dbReference type="ChEBI" id="CHEBI:29806"/>
    </reaction>
</comment>
<dbReference type="PANTHER" id="PTHR11820">
    <property type="entry name" value="ACYLPYRUVASE"/>
    <property type="match status" value="1"/>
</dbReference>
<comment type="catalytic activity">
    <reaction evidence="13">
        <text>oxaloacetate + H(+) = pyruvate + CO2</text>
        <dbReference type="Rhea" id="RHEA:15641"/>
        <dbReference type="ChEBI" id="CHEBI:15361"/>
        <dbReference type="ChEBI" id="CHEBI:15378"/>
        <dbReference type="ChEBI" id="CHEBI:16452"/>
        <dbReference type="ChEBI" id="CHEBI:16526"/>
        <dbReference type="EC" id="4.1.1.112"/>
    </reaction>
</comment>
<evidence type="ECO:0000256" key="12">
    <source>
        <dbReference type="ARBA" id="ARBA00047963"/>
    </source>
</evidence>
<dbReference type="GO" id="GO:0018773">
    <property type="term" value="F:acetylpyruvate hydrolase activity"/>
    <property type="evidence" value="ECO:0007669"/>
    <property type="project" value="TreeGrafter"/>
</dbReference>
<dbReference type="EC" id="5.3.2.2" evidence="9"/>
<sequence length="266" mass="29889">PTNSFNGHVTQASLKPLSGFWEWGKTIMCVCMCVGRNYADHVKEMRTVLSEPVLLLKRSVHRVRSRGLTWLRRAYCQNLHHEGGVGRALGQAWSSLLRGRCRGLCGRLYPVPGTRLPEVCRKSARGRGPAALDPGQELHGLPPCQRLRAKEKIPDLHALRLWLKVNGELRQEGRTAMIFSIPYIISYVSKIINNLGAGWQWLFLEEGNLILTGTLKGVGPVKENDESEAGIDGVVSMRFKVERSEYQMFLKSVKSEGKQEQVEVTK</sequence>
<dbReference type="Pfam" id="PF01557">
    <property type="entry name" value="FAA_hydrolase"/>
    <property type="match status" value="1"/>
</dbReference>
<evidence type="ECO:0000256" key="4">
    <source>
        <dbReference type="ARBA" id="ARBA00032305"/>
    </source>
</evidence>
<dbReference type="InterPro" id="IPR036663">
    <property type="entry name" value="Fumarylacetoacetase_C_sf"/>
</dbReference>
<dbReference type="GO" id="GO:0046872">
    <property type="term" value="F:metal ion binding"/>
    <property type="evidence" value="ECO:0007669"/>
    <property type="project" value="UniProtKB-KW"/>
</dbReference>
<evidence type="ECO:0000256" key="11">
    <source>
        <dbReference type="ARBA" id="ARBA00047858"/>
    </source>
</evidence>
<accession>A0A8C8UJP9</accession>
<dbReference type="GO" id="GO:0047621">
    <property type="term" value="F:acylpyruvate hydrolase activity"/>
    <property type="evidence" value="ECO:0007669"/>
    <property type="project" value="UniProtKB-EC"/>
</dbReference>
<dbReference type="GO" id="GO:0005739">
    <property type="term" value="C:mitochondrion"/>
    <property type="evidence" value="ECO:0007669"/>
    <property type="project" value="TreeGrafter"/>
</dbReference>
<dbReference type="EC" id="4.1.1.112" evidence="2"/>
<dbReference type="SUPFAM" id="SSF56529">
    <property type="entry name" value="FAH"/>
    <property type="match status" value="1"/>
</dbReference>
<evidence type="ECO:0000313" key="16">
    <source>
        <dbReference type="Ensembl" id="ENSPEMP00000030350.1"/>
    </source>
</evidence>
<proteinExistence type="inferred from homology"/>
<evidence type="ECO:0000256" key="1">
    <source>
        <dbReference type="ARBA" id="ARBA00010211"/>
    </source>
</evidence>
<dbReference type="GO" id="GO:0050163">
    <property type="term" value="F:oxaloacetate tautomerase activity"/>
    <property type="evidence" value="ECO:0007669"/>
    <property type="project" value="UniProtKB-EC"/>
</dbReference>
<reference evidence="16 17" key="1">
    <citation type="submission" date="2018-10" db="EMBL/GenBank/DDBJ databases">
        <title>Improved assembly of the deer mouse Peromyscus maniculatus genome.</title>
        <authorList>
            <person name="Lassance J.-M."/>
            <person name="Hoekstra H.E."/>
        </authorList>
    </citation>
    <scope>NUCLEOTIDE SEQUENCE [LARGE SCALE GENOMIC DNA]</scope>
</reference>
<evidence type="ECO:0000256" key="13">
    <source>
        <dbReference type="ARBA" id="ARBA00047973"/>
    </source>
</evidence>
<evidence type="ECO:0000256" key="8">
    <source>
        <dbReference type="ARBA" id="ARBA00044911"/>
    </source>
</evidence>
<dbReference type="Gene3D" id="3.90.850.10">
    <property type="entry name" value="Fumarylacetoacetase-like, C-terminal domain"/>
    <property type="match status" value="2"/>
</dbReference>
<evidence type="ECO:0000256" key="7">
    <source>
        <dbReference type="ARBA" id="ARBA00044830"/>
    </source>
</evidence>
<comment type="catalytic activity">
    <reaction evidence="11">
        <text>a 3-acylpyruvate + H2O = a carboxylate + pyruvate + H(+)</text>
        <dbReference type="Rhea" id="RHEA:19009"/>
        <dbReference type="ChEBI" id="CHEBI:15361"/>
        <dbReference type="ChEBI" id="CHEBI:15377"/>
        <dbReference type="ChEBI" id="CHEBI:15378"/>
        <dbReference type="ChEBI" id="CHEBI:29067"/>
        <dbReference type="ChEBI" id="CHEBI:57278"/>
        <dbReference type="EC" id="3.7.1.5"/>
    </reaction>
</comment>
<evidence type="ECO:0000256" key="2">
    <source>
        <dbReference type="ARBA" id="ARBA00012947"/>
    </source>
</evidence>
<evidence type="ECO:0000259" key="15">
    <source>
        <dbReference type="Pfam" id="PF01557"/>
    </source>
</evidence>
<evidence type="ECO:0000256" key="3">
    <source>
        <dbReference type="ARBA" id="ARBA00022723"/>
    </source>
</evidence>
<dbReference type="Proteomes" id="UP000694547">
    <property type="component" value="Chromosome 3"/>
</dbReference>
<evidence type="ECO:0000313" key="17">
    <source>
        <dbReference type="Proteomes" id="UP000694547"/>
    </source>
</evidence>
<dbReference type="GeneTree" id="ENSGT00940000160452"/>
<dbReference type="Ensembl" id="ENSPEMT00000036475.1">
    <property type="protein sequence ID" value="ENSPEMP00000030350.1"/>
    <property type="gene ID" value="ENSPEMG00000028372.1"/>
</dbReference>
<keyword evidence="17" id="KW-1185">Reference proteome</keyword>
<dbReference type="PANTHER" id="PTHR11820:SF7">
    <property type="entry name" value="ACYLPYRUVASE FAHD1, MITOCHONDRIAL"/>
    <property type="match status" value="1"/>
</dbReference>